<proteinExistence type="predicted"/>
<dbReference type="Gene3D" id="3.40.50.150">
    <property type="entry name" value="Vaccinia Virus protein VP39"/>
    <property type="match status" value="1"/>
</dbReference>
<dbReference type="Pfam" id="PF13578">
    <property type="entry name" value="Methyltransf_24"/>
    <property type="match status" value="1"/>
</dbReference>
<dbReference type="OrthoDB" id="238943at2157"/>
<evidence type="ECO:0000313" key="1">
    <source>
        <dbReference type="EMBL" id="SMH72306.1"/>
    </source>
</evidence>
<gene>
    <name evidence="1" type="ORF">NCS_30146</name>
</gene>
<keyword evidence="2" id="KW-1185">Reference proteome</keyword>
<name>A0A2H1FHR1_9ARCH</name>
<evidence type="ECO:0000313" key="2">
    <source>
        <dbReference type="Proteomes" id="UP000230607"/>
    </source>
</evidence>
<evidence type="ECO:0008006" key="3">
    <source>
        <dbReference type="Google" id="ProtNLM"/>
    </source>
</evidence>
<sequence length="238" mass="27260">MTGSPIEYIIQERSLKPVFNYLLRFRKLSKFLDLSLVTIKEYVRELEKDGFIENLRDQISQYPDVSTGSMMSPLRGPLLYIIMRMIKPQIIVETGVASGASSAFLLKALEKNNLGHLHSIDIPAIPGNDTIVRLPPDKKPGWLVPDDLRNRWTYHEGKSSIILKPLLVDLKQVDVFIHDSEHTYENMKFEYEIAWPFIKPGGILASDDIKWNAAFSELISEKRPSKILDLYSFGILKK</sequence>
<accession>A0A2H1FHR1</accession>
<dbReference type="EMBL" id="LT841358">
    <property type="protein sequence ID" value="SMH72306.1"/>
    <property type="molecule type" value="Genomic_DNA"/>
</dbReference>
<dbReference type="AlphaFoldDB" id="A0A2H1FHR1"/>
<dbReference type="Proteomes" id="UP000230607">
    <property type="component" value="Chromosome 1"/>
</dbReference>
<dbReference type="RefSeq" id="WP_157928100.1">
    <property type="nucleotide sequence ID" value="NZ_LT841358.1"/>
</dbReference>
<reference evidence="2" key="1">
    <citation type="submission" date="2017-03" db="EMBL/GenBank/DDBJ databases">
        <authorList>
            <person name="Herbold C."/>
        </authorList>
    </citation>
    <scope>NUCLEOTIDE SEQUENCE [LARGE SCALE GENOMIC DNA]</scope>
</reference>
<dbReference type="InterPro" id="IPR029063">
    <property type="entry name" value="SAM-dependent_MTases_sf"/>
</dbReference>
<protein>
    <recommendedName>
        <fullName evidence="3">Class I SAM-dependent methyltransferase</fullName>
    </recommendedName>
</protein>
<dbReference type="SUPFAM" id="SSF53335">
    <property type="entry name" value="S-adenosyl-L-methionine-dependent methyltransferases"/>
    <property type="match status" value="1"/>
</dbReference>
<organism evidence="1 2">
    <name type="scientific">Candidatus Nitrosotalea okcheonensis</name>
    <dbReference type="NCBI Taxonomy" id="1903276"/>
    <lineage>
        <taxon>Archaea</taxon>
        <taxon>Nitrososphaerota</taxon>
        <taxon>Nitrososphaeria</taxon>
        <taxon>Nitrosotaleales</taxon>
        <taxon>Nitrosotaleaceae</taxon>
        <taxon>Nitrosotalea</taxon>
    </lineage>
</organism>